<dbReference type="GO" id="GO:0005576">
    <property type="term" value="C:extracellular region"/>
    <property type="evidence" value="ECO:0007669"/>
    <property type="project" value="UniProtKB-SubCell"/>
</dbReference>
<feature type="chain" id="PRO_5016439634" evidence="6">
    <location>
        <begin position="22"/>
        <end position="491"/>
    </location>
</feature>
<evidence type="ECO:0000256" key="3">
    <source>
        <dbReference type="ARBA" id="ARBA00022729"/>
    </source>
</evidence>
<comment type="subcellular location">
    <subcellularLocation>
        <location evidence="1">Secreted</location>
    </subcellularLocation>
</comment>
<gene>
    <name evidence="7" type="ORF">F511_08199</name>
</gene>
<dbReference type="Pfam" id="PF00560">
    <property type="entry name" value="LRR_1"/>
    <property type="match status" value="3"/>
</dbReference>
<dbReference type="PRINTS" id="PR01217">
    <property type="entry name" value="PRICHEXTENSN"/>
</dbReference>
<feature type="compositionally biased region" description="Pro residues" evidence="5">
    <location>
        <begin position="41"/>
        <end position="116"/>
    </location>
</feature>
<dbReference type="Gene3D" id="3.80.10.10">
    <property type="entry name" value="Ribonuclease Inhibitor"/>
    <property type="match status" value="2"/>
</dbReference>
<dbReference type="OrthoDB" id="676979at2759"/>
<evidence type="ECO:0000256" key="1">
    <source>
        <dbReference type="ARBA" id="ARBA00004613"/>
    </source>
</evidence>
<dbReference type="Proteomes" id="UP000250235">
    <property type="component" value="Unassembled WGS sequence"/>
</dbReference>
<dbReference type="InterPro" id="IPR051582">
    <property type="entry name" value="LRR_extensin-like_regulator"/>
</dbReference>
<dbReference type="PANTHER" id="PTHR32093">
    <property type="entry name" value="LEUCINE-RICH REPEAT EXTENSIN-LIKE PROTEIN 3-RELATED"/>
    <property type="match status" value="1"/>
</dbReference>
<evidence type="ECO:0000256" key="4">
    <source>
        <dbReference type="ARBA" id="ARBA00022737"/>
    </source>
</evidence>
<feature type="signal peptide" evidence="6">
    <location>
        <begin position="1"/>
        <end position="21"/>
    </location>
</feature>
<dbReference type="InterPro" id="IPR001611">
    <property type="entry name" value="Leu-rich_rpt"/>
</dbReference>
<keyword evidence="2" id="KW-0964">Secreted</keyword>
<dbReference type="InterPro" id="IPR032675">
    <property type="entry name" value="LRR_dom_sf"/>
</dbReference>
<accession>A0A2Z7C5B9</accession>
<reference evidence="7 8" key="1">
    <citation type="journal article" date="2015" name="Proc. Natl. Acad. Sci. U.S.A.">
        <title>The resurrection genome of Boea hygrometrica: A blueprint for survival of dehydration.</title>
        <authorList>
            <person name="Xiao L."/>
            <person name="Yang G."/>
            <person name="Zhang L."/>
            <person name="Yang X."/>
            <person name="Zhao S."/>
            <person name="Ji Z."/>
            <person name="Zhou Q."/>
            <person name="Hu M."/>
            <person name="Wang Y."/>
            <person name="Chen M."/>
            <person name="Xu Y."/>
            <person name="Jin H."/>
            <person name="Xiao X."/>
            <person name="Hu G."/>
            <person name="Bao F."/>
            <person name="Hu Y."/>
            <person name="Wan P."/>
            <person name="Li L."/>
            <person name="Deng X."/>
            <person name="Kuang T."/>
            <person name="Xiang C."/>
            <person name="Zhu J.K."/>
            <person name="Oliver M.J."/>
            <person name="He Y."/>
        </authorList>
    </citation>
    <scope>NUCLEOTIDE SEQUENCE [LARGE SCALE GENOMIC DNA]</scope>
    <source>
        <strain evidence="8">cv. XS01</strain>
    </source>
</reference>
<proteinExistence type="predicted"/>
<keyword evidence="3 6" id="KW-0732">Signal</keyword>
<sequence>MHLILLIVFILSISWIHKSNATFSDEIIRRQTLNIVIGGPYSPPDPGDCPDDCSPPPEPSPAPCPEPPPPPPPPPAPAYSPPPPPRQPSPPRPTRPPPPPPRQPSPPRPTRPPPAPDTLSPELRTAIQVIQRFKRTITSDPLGVTKTWNGDRICRDNSVYKGFICDTTISDNKLRVAGVNFNGFGLAGRPLELKNFLDGLKDLVVFHANSVNFTGDVPFGISRISSLFELDLSNNKLQGEFPKALLTATNLTFLDVRFNKLTGKLPPEVFTLDLDVLFLNNNEFVGSIPENIGRTPVLYLTLANNNFQGPIPKSIGQASNTLLEALLLNNHLSGCLPYEIGLLRKANLFDVSVNTLTGPIPQSFRCLENMQFLNLSYNQFYGPVPESLCLLGDLVKLTLKSNYFTQVGPECRKKISEKVLDVSMNCILGLPGQRSPTVCNAFFLKQTPCPDQKLMSTLVPCKISSSAVKSRVKRNLMDQPRSYAALQRHSP</sequence>
<protein>
    <submittedName>
        <fullName evidence="7">Uncharacterized protein</fullName>
    </submittedName>
</protein>
<dbReference type="AlphaFoldDB" id="A0A2Z7C5B9"/>
<feature type="region of interest" description="Disordered" evidence="5">
    <location>
        <begin position="39"/>
        <end position="120"/>
    </location>
</feature>
<keyword evidence="8" id="KW-1185">Reference proteome</keyword>
<dbReference type="EMBL" id="KV000896">
    <property type="protein sequence ID" value="KZV39737.1"/>
    <property type="molecule type" value="Genomic_DNA"/>
</dbReference>
<dbReference type="SUPFAM" id="SSF52058">
    <property type="entry name" value="L domain-like"/>
    <property type="match status" value="1"/>
</dbReference>
<dbReference type="SUPFAM" id="SSF101447">
    <property type="entry name" value="Formin homology 2 domain (FH2 domain)"/>
    <property type="match status" value="1"/>
</dbReference>
<evidence type="ECO:0000256" key="5">
    <source>
        <dbReference type="SAM" id="MobiDB-lite"/>
    </source>
</evidence>
<organism evidence="7 8">
    <name type="scientific">Dorcoceras hygrometricum</name>
    <dbReference type="NCBI Taxonomy" id="472368"/>
    <lineage>
        <taxon>Eukaryota</taxon>
        <taxon>Viridiplantae</taxon>
        <taxon>Streptophyta</taxon>
        <taxon>Embryophyta</taxon>
        <taxon>Tracheophyta</taxon>
        <taxon>Spermatophyta</taxon>
        <taxon>Magnoliopsida</taxon>
        <taxon>eudicotyledons</taxon>
        <taxon>Gunneridae</taxon>
        <taxon>Pentapetalae</taxon>
        <taxon>asterids</taxon>
        <taxon>lamiids</taxon>
        <taxon>Lamiales</taxon>
        <taxon>Gesneriaceae</taxon>
        <taxon>Didymocarpoideae</taxon>
        <taxon>Trichosporeae</taxon>
        <taxon>Loxocarpinae</taxon>
        <taxon>Dorcoceras</taxon>
    </lineage>
</organism>
<evidence type="ECO:0000256" key="6">
    <source>
        <dbReference type="SAM" id="SignalP"/>
    </source>
</evidence>
<evidence type="ECO:0000313" key="7">
    <source>
        <dbReference type="EMBL" id="KZV39737.1"/>
    </source>
</evidence>
<name>A0A2Z7C5B9_9LAMI</name>
<evidence type="ECO:0000256" key="2">
    <source>
        <dbReference type="ARBA" id="ARBA00022525"/>
    </source>
</evidence>
<dbReference type="PANTHER" id="PTHR32093:SF122">
    <property type="entry name" value="LEUCINE-RICH REPEAT-CONTAINING N-TERMINAL PLANT-TYPE DOMAIN-CONTAINING PROTEIN"/>
    <property type="match status" value="1"/>
</dbReference>
<keyword evidence="4" id="KW-0677">Repeat</keyword>
<evidence type="ECO:0000313" key="8">
    <source>
        <dbReference type="Proteomes" id="UP000250235"/>
    </source>
</evidence>